<evidence type="ECO:0000313" key="1">
    <source>
        <dbReference type="EMBL" id="KHG19070.1"/>
    </source>
</evidence>
<protein>
    <submittedName>
        <fullName evidence="1">Uncharacterized protein</fullName>
    </submittedName>
</protein>
<name>A0A0B0P1X6_GOSAR</name>
<sequence>MRTSVEVNLCNLISM</sequence>
<accession>A0A0B0P1X6</accession>
<organism evidence="1 2">
    <name type="scientific">Gossypium arboreum</name>
    <name type="common">Tree cotton</name>
    <name type="synonym">Gossypium nanking</name>
    <dbReference type="NCBI Taxonomy" id="29729"/>
    <lineage>
        <taxon>Eukaryota</taxon>
        <taxon>Viridiplantae</taxon>
        <taxon>Streptophyta</taxon>
        <taxon>Embryophyta</taxon>
        <taxon>Tracheophyta</taxon>
        <taxon>Spermatophyta</taxon>
        <taxon>Magnoliopsida</taxon>
        <taxon>eudicotyledons</taxon>
        <taxon>Gunneridae</taxon>
        <taxon>Pentapetalae</taxon>
        <taxon>rosids</taxon>
        <taxon>malvids</taxon>
        <taxon>Malvales</taxon>
        <taxon>Malvaceae</taxon>
        <taxon>Malvoideae</taxon>
        <taxon>Gossypium</taxon>
    </lineage>
</organism>
<dbReference type="EMBL" id="KN412107">
    <property type="protein sequence ID" value="KHG19070.1"/>
    <property type="molecule type" value="Genomic_DNA"/>
</dbReference>
<proteinExistence type="predicted"/>
<keyword evidence="2" id="KW-1185">Reference proteome</keyword>
<gene>
    <name evidence="1" type="ORF">F383_00021</name>
</gene>
<evidence type="ECO:0000313" key="2">
    <source>
        <dbReference type="Proteomes" id="UP000032142"/>
    </source>
</evidence>
<dbReference type="Proteomes" id="UP000032142">
    <property type="component" value="Unassembled WGS sequence"/>
</dbReference>
<reference evidence="2" key="1">
    <citation type="submission" date="2014-09" db="EMBL/GenBank/DDBJ databases">
        <authorList>
            <person name="Mudge J."/>
            <person name="Ramaraj T."/>
            <person name="Lindquist I.E."/>
            <person name="Bharti A.K."/>
            <person name="Sundararajan A."/>
            <person name="Cameron C.T."/>
            <person name="Woodward J.E."/>
            <person name="May G.D."/>
            <person name="Brubaker C."/>
            <person name="Broadhvest J."/>
            <person name="Wilkins T.A."/>
        </authorList>
    </citation>
    <scope>NUCLEOTIDE SEQUENCE</scope>
    <source>
        <strain evidence="2">cv. AKA8401</strain>
    </source>
</reference>